<sequence>MMSINDFLDNEIPDLHLEEMLMVLNTITINKDLPEADRVLELGCWFSPDGLSFSRILDNPADAASKLVISLDAFGKLTLEVDAL</sequence>
<evidence type="ECO:0000313" key="2">
    <source>
        <dbReference type="Proteomes" id="UP000016587"/>
    </source>
</evidence>
<dbReference type="AlphaFoldDB" id="T2GC83"/>
<organism evidence="1 2">
    <name type="scientific">Megalodesulfovibrio gigas (strain ATCC 19364 / DSM 1382 / NCIMB 9332 / VKM B-1759)</name>
    <name type="common">Desulfovibrio gigas</name>
    <dbReference type="NCBI Taxonomy" id="1121448"/>
    <lineage>
        <taxon>Bacteria</taxon>
        <taxon>Pseudomonadati</taxon>
        <taxon>Thermodesulfobacteriota</taxon>
        <taxon>Desulfovibrionia</taxon>
        <taxon>Desulfovibrionales</taxon>
        <taxon>Desulfovibrionaceae</taxon>
        <taxon>Megalodesulfovibrio</taxon>
    </lineage>
</organism>
<keyword evidence="2" id="KW-1185">Reference proteome</keyword>
<reference evidence="2" key="2">
    <citation type="submission" date="2013-07" db="EMBL/GenBank/DDBJ databases">
        <authorList>
            <person name="Morais-Silva F.O."/>
            <person name="Rezende A.M."/>
            <person name="Pimentel C."/>
            <person name="Resende D.M."/>
            <person name="Santos C.I."/>
            <person name="Clemente C."/>
            <person name="de Oliveira L.M."/>
            <person name="da Silva S.M."/>
            <person name="Costa D.A."/>
            <person name="Varela-Raposo A."/>
            <person name="Horacio E.C.A."/>
            <person name="Matos M."/>
            <person name="Flores O."/>
            <person name="Ruiz J.C."/>
            <person name="Rodrigues-Pousada C."/>
        </authorList>
    </citation>
    <scope>NUCLEOTIDE SEQUENCE [LARGE SCALE GENOMIC DNA]</scope>
    <source>
        <strain evidence="2">ATCC 19364 / DSM 1382 / NCIMB 9332 / VKM B-1759</strain>
    </source>
</reference>
<dbReference type="HOGENOM" id="CLU_2522129_0_0_7"/>
<dbReference type="Proteomes" id="UP000016587">
    <property type="component" value="Chromosome"/>
</dbReference>
<gene>
    <name evidence="1" type="ORF">DGI_2152</name>
</gene>
<dbReference type="RefSeq" id="WP_021760845.1">
    <property type="nucleotide sequence ID" value="NC_022444.1"/>
</dbReference>
<accession>T2GC83</accession>
<dbReference type="PATRIC" id="fig|1121448.10.peg.2107"/>
<protein>
    <submittedName>
        <fullName evidence="1">Uncharacterized protein</fullName>
    </submittedName>
</protein>
<dbReference type="KEGG" id="dgg:DGI_2152"/>
<name>T2GC83_MEGG1</name>
<evidence type="ECO:0000313" key="1">
    <source>
        <dbReference type="EMBL" id="AGW13913.1"/>
    </source>
</evidence>
<proteinExistence type="predicted"/>
<reference evidence="1 2" key="1">
    <citation type="journal article" date="2013" name="J. Bacteriol.">
        <title>Roles of HynAB and Ech, the only two hydrogenases found in the model sulfate reducer Desulfovibrio gigas.</title>
        <authorList>
            <person name="Morais-Silva F.O."/>
            <person name="Santos C.I."/>
            <person name="Rodrigues R."/>
            <person name="Pereira I.A."/>
            <person name="Rodrigues-Pousada C."/>
        </authorList>
    </citation>
    <scope>NUCLEOTIDE SEQUENCE [LARGE SCALE GENOMIC DNA]</scope>
    <source>
        <strain evidence="2">ATCC 19364 / DSM 1382 / NCIMB 9332 / VKM B-1759</strain>
    </source>
</reference>
<dbReference type="EMBL" id="CP006585">
    <property type="protein sequence ID" value="AGW13913.1"/>
    <property type="molecule type" value="Genomic_DNA"/>
</dbReference>